<dbReference type="InterPro" id="IPR007891">
    <property type="entry name" value="CHASE3"/>
</dbReference>
<dbReference type="GO" id="GO:0016301">
    <property type="term" value="F:kinase activity"/>
    <property type="evidence" value="ECO:0007669"/>
    <property type="project" value="UniProtKB-KW"/>
</dbReference>
<dbReference type="InterPro" id="IPR036097">
    <property type="entry name" value="HisK_dim/P_sf"/>
</dbReference>
<comment type="caution">
    <text evidence="8">The sequence shown here is derived from an EMBL/GenBank/DDBJ whole genome shotgun (WGS) entry which is preliminary data.</text>
</comment>
<keyword evidence="6" id="KW-0472">Membrane</keyword>
<evidence type="ECO:0000256" key="1">
    <source>
        <dbReference type="ARBA" id="ARBA00000085"/>
    </source>
</evidence>
<dbReference type="SMART" id="SM00388">
    <property type="entry name" value="HisKA"/>
    <property type="match status" value="1"/>
</dbReference>
<gene>
    <name evidence="8" type="ORF">J2X05_002298</name>
</gene>
<keyword evidence="6" id="KW-0812">Transmembrane</keyword>
<feature type="transmembrane region" description="Helical" evidence="6">
    <location>
        <begin position="24"/>
        <end position="44"/>
    </location>
</feature>
<dbReference type="RefSeq" id="WP_310072470.1">
    <property type="nucleotide sequence ID" value="NZ_JAVDVX010000003.1"/>
</dbReference>
<name>A0ABU1UYN3_9GAMM</name>
<dbReference type="Pfam" id="PF05227">
    <property type="entry name" value="CHASE3"/>
    <property type="match status" value="1"/>
</dbReference>
<dbReference type="InterPro" id="IPR036890">
    <property type="entry name" value="HATPase_C_sf"/>
</dbReference>
<proteinExistence type="predicted"/>
<evidence type="ECO:0000256" key="2">
    <source>
        <dbReference type="ARBA" id="ARBA00012438"/>
    </source>
</evidence>
<dbReference type="Gene3D" id="1.10.287.130">
    <property type="match status" value="1"/>
</dbReference>
<dbReference type="EMBL" id="JAVDVX010000003">
    <property type="protein sequence ID" value="MDR7090276.1"/>
    <property type="molecule type" value="Genomic_DNA"/>
</dbReference>
<evidence type="ECO:0000313" key="9">
    <source>
        <dbReference type="Proteomes" id="UP001253595"/>
    </source>
</evidence>
<evidence type="ECO:0000256" key="4">
    <source>
        <dbReference type="ARBA" id="ARBA00022679"/>
    </source>
</evidence>
<sequence length="509" mass="57189">MSSDSLIGNNPFNKYIINKLPSSVWVMALSAAITFFAVSAVLAYRSIDVITENNISINNTLHTINLIKDLNTELAAAESSQRGYLLTEDADYLQPYHQTLVVVDDLLNRLGESTTQLPQQKNRFELLHNYVRKKIDEMQRIVALTNRDEIRAAIRQVKTDEGIELMRAISQLLGEMENEEFTLLEKNKVVAAENKQFILMALLLANGIGLILSLGVFYTLYRNSNKVAELNSALALANAELEEKVGVRTQALLQYSEELQRSNRELEEFAFVASHDLQEPLRKIRAFGDRLQQKFSGQLGETGSNYVVRMQAASERMSALIDDLLSFSRVTTKQRPFVRVDLNEVMHRVMDDLDYAIEETNAQLHIDPMPTIDADASQMAQVFMNLVANSLKFHSPDARPIIAITCESNLASPIADDKRHWCCLRFADQGIGFEAQYAERVFSLFQRLHGRDEYSGTGIGLALCRKIIERHGGTITAQSEPGEGAIFTIFLPMTQMVIEPLIDLLADAP</sequence>
<organism evidence="8 9">
    <name type="scientific">Cellvibrio fibrivorans</name>
    <dbReference type="NCBI Taxonomy" id="126350"/>
    <lineage>
        <taxon>Bacteria</taxon>
        <taxon>Pseudomonadati</taxon>
        <taxon>Pseudomonadota</taxon>
        <taxon>Gammaproteobacteria</taxon>
        <taxon>Cellvibrionales</taxon>
        <taxon>Cellvibrionaceae</taxon>
        <taxon>Cellvibrio</taxon>
    </lineage>
</organism>
<dbReference type="Pfam" id="PF02518">
    <property type="entry name" value="HATPase_c"/>
    <property type="match status" value="1"/>
</dbReference>
<protein>
    <recommendedName>
        <fullName evidence="2">histidine kinase</fullName>
        <ecNumber evidence="2">2.7.13.3</ecNumber>
    </recommendedName>
</protein>
<dbReference type="InterPro" id="IPR003594">
    <property type="entry name" value="HATPase_dom"/>
</dbReference>
<feature type="domain" description="Histidine kinase" evidence="7">
    <location>
        <begin position="272"/>
        <end position="495"/>
    </location>
</feature>
<reference evidence="8 9" key="1">
    <citation type="submission" date="2023-07" db="EMBL/GenBank/DDBJ databases">
        <title>Sorghum-associated microbial communities from plants grown in Nebraska, USA.</title>
        <authorList>
            <person name="Schachtman D."/>
        </authorList>
    </citation>
    <scope>NUCLEOTIDE SEQUENCE [LARGE SCALE GENOMIC DNA]</scope>
    <source>
        <strain evidence="8 9">BE190</strain>
    </source>
</reference>
<dbReference type="InterPro" id="IPR003661">
    <property type="entry name" value="HisK_dim/P_dom"/>
</dbReference>
<dbReference type="InterPro" id="IPR005467">
    <property type="entry name" value="His_kinase_dom"/>
</dbReference>
<dbReference type="SUPFAM" id="SSF47384">
    <property type="entry name" value="Homodimeric domain of signal transducing histidine kinase"/>
    <property type="match status" value="1"/>
</dbReference>
<dbReference type="PRINTS" id="PR00344">
    <property type="entry name" value="BCTRLSENSOR"/>
</dbReference>
<keyword evidence="6" id="KW-1133">Transmembrane helix</keyword>
<comment type="catalytic activity">
    <reaction evidence="1">
        <text>ATP + protein L-histidine = ADP + protein N-phospho-L-histidine.</text>
        <dbReference type="EC" id="2.7.13.3"/>
    </reaction>
</comment>
<evidence type="ECO:0000256" key="3">
    <source>
        <dbReference type="ARBA" id="ARBA00022553"/>
    </source>
</evidence>
<accession>A0ABU1UYN3</accession>
<evidence type="ECO:0000256" key="5">
    <source>
        <dbReference type="ARBA" id="ARBA00022777"/>
    </source>
</evidence>
<keyword evidence="5 8" id="KW-0418">Kinase</keyword>
<dbReference type="CDD" id="cd00082">
    <property type="entry name" value="HisKA"/>
    <property type="match status" value="1"/>
</dbReference>
<evidence type="ECO:0000256" key="6">
    <source>
        <dbReference type="SAM" id="Phobius"/>
    </source>
</evidence>
<evidence type="ECO:0000259" key="7">
    <source>
        <dbReference type="PROSITE" id="PS50109"/>
    </source>
</evidence>
<dbReference type="PANTHER" id="PTHR43304:SF1">
    <property type="entry name" value="PAC DOMAIN-CONTAINING PROTEIN"/>
    <property type="match status" value="1"/>
</dbReference>
<dbReference type="PANTHER" id="PTHR43304">
    <property type="entry name" value="PHYTOCHROME-LIKE PROTEIN CPH1"/>
    <property type="match status" value="1"/>
</dbReference>
<dbReference type="Proteomes" id="UP001253595">
    <property type="component" value="Unassembled WGS sequence"/>
</dbReference>
<dbReference type="SUPFAM" id="SSF55874">
    <property type="entry name" value="ATPase domain of HSP90 chaperone/DNA topoisomerase II/histidine kinase"/>
    <property type="match status" value="1"/>
</dbReference>
<dbReference type="Pfam" id="PF00512">
    <property type="entry name" value="HisKA"/>
    <property type="match status" value="1"/>
</dbReference>
<dbReference type="InterPro" id="IPR004358">
    <property type="entry name" value="Sig_transdc_His_kin-like_C"/>
</dbReference>
<keyword evidence="4" id="KW-0808">Transferase</keyword>
<dbReference type="PROSITE" id="PS50109">
    <property type="entry name" value="HIS_KIN"/>
    <property type="match status" value="1"/>
</dbReference>
<keyword evidence="9" id="KW-1185">Reference proteome</keyword>
<dbReference type="EC" id="2.7.13.3" evidence="2"/>
<evidence type="ECO:0000313" key="8">
    <source>
        <dbReference type="EMBL" id="MDR7090276.1"/>
    </source>
</evidence>
<dbReference type="SMART" id="SM00387">
    <property type="entry name" value="HATPase_c"/>
    <property type="match status" value="1"/>
</dbReference>
<dbReference type="CDD" id="cd19410">
    <property type="entry name" value="HK9-like_sensor"/>
    <property type="match status" value="1"/>
</dbReference>
<dbReference type="InterPro" id="IPR052162">
    <property type="entry name" value="Sensor_kinase/Photoreceptor"/>
</dbReference>
<dbReference type="Gene3D" id="3.30.565.10">
    <property type="entry name" value="Histidine kinase-like ATPase, C-terminal domain"/>
    <property type="match status" value="1"/>
</dbReference>
<feature type="transmembrane region" description="Helical" evidence="6">
    <location>
        <begin position="197"/>
        <end position="221"/>
    </location>
</feature>
<keyword evidence="3" id="KW-0597">Phosphoprotein</keyword>